<dbReference type="PANTHER" id="PTHR42792:SF1">
    <property type="entry name" value="FLAGELLAR HOOK-ASSOCIATED PROTEIN 3"/>
    <property type="match status" value="1"/>
</dbReference>
<organism evidence="6 7">
    <name type="scientific">Aneurinibacillus thermoaerophilus</name>
    <dbReference type="NCBI Taxonomy" id="143495"/>
    <lineage>
        <taxon>Bacteria</taxon>
        <taxon>Bacillati</taxon>
        <taxon>Bacillota</taxon>
        <taxon>Bacilli</taxon>
        <taxon>Bacillales</taxon>
        <taxon>Paenibacillaceae</taxon>
        <taxon>Aneurinibacillus group</taxon>
        <taxon>Aneurinibacillus</taxon>
    </lineage>
</organism>
<dbReference type="Proteomes" id="UP000198956">
    <property type="component" value="Unassembled WGS sequence"/>
</dbReference>
<dbReference type="InterPro" id="IPR001029">
    <property type="entry name" value="Flagellin_N"/>
</dbReference>
<dbReference type="GO" id="GO:0071973">
    <property type="term" value="P:bacterial-type flagellum-dependent cell motility"/>
    <property type="evidence" value="ECO:0007669"/>
    <property type="project" value="InterPro"/>
</dbReference>
<evidence type="ECO:0000259" key="4">
    <source>
        <dbReference type="Pfam" id="PF00669"/>
    </source>
</evidence>
<keyword evidence="6" id="KW-0969">Cilium</keyword>
<keyword evidence="3" id="KW-0975">Bacterial flagellum</keyword>
<dbReference type="EMBL" id="FNDE01000061">
    <property type="protein sequence ID" value="SDH79406.1"/>
    <property type="molecule type" value="Genomic_DNA"/>
</dbReference>
<feature type="domain" description="Flagellin C-terminal" evidence="5">
    <location>
        <begin position="217"/>
        <end position="300"/>
    </location>
</feature>
<feature type="domain" description="Flagellin N-terminal" evidence="4">
    <location>
        <begin position="3"/>
        <end position="140"/>
    </location>
</feature>
<dbReference type="Pfam" id="PF00700">
    <property type="entry name" value="Flagellin_C"/>
    <property type="match status" value="1"/>
</dbReference>
<proteinExistence type="inferred from homology"/>
<protein>
    <submittedName>
        <fullName evidence="6">Flagellar hook-associated protein 3 FlgL</fullName>
    </submittedName>
</protein>
<accession>A0A1G8FB83</accession>
<sequence>MRITQNMLNNNMLYYLGNSWQRMERLQEMLSTGKKISKPSHDPIVASRGMLFRTNFSEIEQFRSNTDEAMSWLTQTESAVGEGIDILLRVKELLTQAANDTNGREERQKIATEIRQLRDQLGSVANTTFADKYIFNGTHTLTPPYDKTAEDLISDVNNSEIPLEVSTNVKIPINVQPDELFKTGGSTVFAVLKNVISHLDPSPTDPPPTTADIQKDLEIIQSHIDNFLKVRASVGARMNRVELLQNRLGNQSFGTEKMISDGEDADLAKVIIDLQTNENVHRAALAAGSRLIQPSLLDFLR</sequence>
<dbReference type="AlphaFoldDB" id="A0A1G8FB83"/>
<gene>
    <name evidence="6" type="ORF">SAMN04489735_10618</name>
</gene>
<dbReference type="Gene3D" id="1.20.1330.10">
    <property type="entry name" value="f41 fragment of flagellin, N-terminal domain"/>
    <property type="match status" value="1"/>
</dbReference>
<evidence type="ECO:0000256" key="1">
    <source>
        <dbReference type="ARBA" id="ARBA00004365"/>
    </source>
</evidence>
<evidence type="ECO:0000313" key="6">
    <source>
        <dbReference type="EMBL" id="SDH79406.1"/>
    </source>
</evidence>
<comment type="subcellular location">
    <subcellularLocation>
        <location evidence="1">Bacterial flagellum</location>
    </subcellularLocation>
</comment>
<dbReference type="GO" id="GO:0005198">
    <property type="term" value="F:structural molecule activity"/>
    <property type="evidence" value="ECO:0007669"/>
    <property type="project" value="InterPro"/>
</dbReference>
<dbReference type="Pfam" id="PF00669">
    <property type="entry name" value="Flagellin_N"/>
    <property type="match status" value="1"/>
</dbReference>
<name>A0A1G8FB83_ANETH</name>
<dbReference type="NCBIfam" id="TIGR02550">
    <property type="entry name" value="flagell_flgL"/>
    <property type="match status" value="1"/>
</dbReference>
<evidence type="ECO:0000256" key="3">
    <source>
        <dbReference type="ARBA" id="ARBA00023143"/>
    </source>
</evidence>
<dbReference type="RefSeq" id="WP_175493682.1">
    <property type="nucleotide sequence ID" value="NZ_FNDE01000061.1"/>
</dbReference>
<comment type="similarity">
    <text evidence="2">Belongs to the bacterial flagellin family.</text>
</comment>
<dbReference type="InterPro" id="IPR013384">
    <property type="entry name" value="Flagell_FlgL"/>
</dbReference>
<evidence type="ECO:0000259" key="5">
    <source>
        <dbReference type="Pfam" id="PF00700"/>
    </source>
</evidence>
<evidence type="ECO:0000256" key="2">
    <source>
        <dbReference type="ARBA" id="ARBA00005709"/>
    </source>
</evidence>
<evidence type="ECO:0000313" key="7">
    <source>
        <dbReference type="Proteomes" id="UP000198956"/>
    </source>
</evidence>
<reference evidence="6 7" key="1">
    <citation type="submission" date="2016-10" db="EMBL/GenBank/DDBJ databases">
        <authorList>
            <person name="de Groot N.N."/>
        </authorList>
    </citation>
    <scope>NUCLEOTIDE SEQUENCE [LARGE SCALE GENOMIC DNA]</scope>
    <source>
        <strain evidence="6 7">L 420-91</strain>
    </source>
</reference>
<keyword evidence="6" id="KW-0282">Flagellum</keyword>
<dbReference type="InterPro" id="IPR001492">
    <property type="entry name" value="Flagellin"/>
</dbReference>
<dbReference type="InterPro" id="IPR046358">
    <property type="entry name" value="Flagellin_C"/>
</dbReference>
<dbReference type="SUPFAM" id="SSF64518">
    <property type="entry name" value="Phase 1 flagellin"/>
    <property type="match status" value="1"/>
</dbReference>
<dbReference type="GO" id="GO:0009424">
    <property type="term" value="C:bacterial-type flagellum hook"/>
    <property type="evidence" value="ECO:0007669"/>
    <property type="project" value="InterPro"/>
</dbReference>
<keyword evidence="6" id="KW-0966">Cell projection</keyword>
<dbReference type="PANTHER" id="PTHR42792">
    <property type="entry name" value="FLAGELLIN"/>
    <property type="match status" value="1"/>
</dbReference>